<feature type="transmembrane region" description="Helical" evidence="6">
    <location>
        <begin position="35"/>
        <end position="59"/>
    </location>
</feature>
<sequence length="195" mass="19599">MRAFLLAYLAILVTPGPNLLVIAGVAALRGLRGAVPICLGIALGAGTLNAALAATLGTAQLADEVAAGGRLLSAAMLLWVAFSIARSRPPDAARAARRAQGAEFSAGFCTALTNPISAAFFAAQFLGPLGAMAAVRPLVPVAVVGMALLVSLGFAMLLAHPACQRAALAWHRPIRLGAALALVLMATSVLASLVA</sequence>
<dbReference type="RefSeq" id="WP_202827500.1">
    <property type="nucleotide sequence ID" value="NZ_JAEUXJ010000010.1"/>
</dbReference>
<comment type="caution">
    <text evidence="7">The sequence shown here is derived from an EMBL/GenBank/DDBJ whole genome shotgun (WGS) entry which is preliminary data.</text>
</comment>
<comment type="subcellular location">
    <subcellularLocation>
        <location evidence="1">Cell membrane</location>
        <topology evidence="1">Multi-pass membrane protein</topology>
    </subcellularLocation>
</comment>
<reference evidence="7 8" key="1">
    <citation type="submission" date="2021-01" db="EMBL/GenBank/DDBJ databases">
        <title>Belnapia mucosa sp. nov. and Belnapia arida sp. nov., isolated from the Tabernas Desert (Almeria, Spain).</title>
        <authorList>
            <person name="Molina-Menor E."/>
            <person name="Vidal-Verdu A."/>
            <person name="Calonge A."/>
            <person name="Satari L."/>
            <person name="Pereto Magraner J."/>
            <person name="Porcar Miralles M."/>
        </authorList>
    </citation>
    <scope>NUCLEOTIDE SEQUENCE [LARGE SCALE GENOMIC DNA]</scope>
    <source>
        <strain evidence="7 8">T6</strain>
    </source>
</reference>
<evidence type="ECO:0000256" key="3">
    <source>
        <dbReference type="ARBA" id="ARBA00022692"/>
    </source>
</evidence>
<proteinExistence type="predicted"/>
<dbReference type="Pfam" id="PF01810">
    <property type="entry name" value="LysE"/>
    <property type="match status" value="1"/>
</dbReference>
<feature type="transmembrane region" description="Helical" evidence="6">
    <location>
        <begin position="138"/>
        <end position="162"/>
    </location>
</feature>
<evidence type="ECO:0000256" key="5">
    <source>
        <dbReference type="ARBA" id="ARBA00023136"/>
    </source>
</evidence>
<feature type="transmembrane region" description="Helical" evidence="6">
    <location>
        <begin position="106"/>
        <end position="126"/>
    </location>
</feature>
<accession>A0ABS1V7W5</accession>
<keyword evidence="4 6" id="KW-1133">Transmembrane helix</keyword>
<keyword evidence="3 6" id="KW-0812">Transmembrane</keyword>
<feature type="transmembrane region" description="Helical" evidence="6">
    <location>
        <begin position="65"/>
        <end position="85"/>
    </location>
</feature>
<gene>
    <name evidence="7" type="ORF">JMJ55_20665</name>
</gene>
<feature type="transmembrane region" description="Helical" evidence="6">
    <location>
        <begin position="174"/>
        <end position="194"/>
    </location>
</feature>
<evidence type="ECO:0000313" key="7">
    <source>
        <dbReference type="EMBL" id="MBL6457754.1"/>
    </source>
</evidence>
<feature type="transmembrane region" description="Helical" evidence="6">
    <location>
        <begin position="6"/>
        <end position="28"/>
    </location>
</feature>
<dbReference type="Proteomes" id="UP000606490">
    <property type="component" value="Unassembled WGS sequence"/>
</dbReference>
<evidence type="ECO:0000256" key="6">
    <source>
        <dbReference type="SAM" id="Phobius"/>
    </source>
</evidence>
<protein>
    <submittedName>
        <fullName evidence="7">LysE family transporter</fullName>
    </submittedName>
</protein>
<organism evidence="7 8">
    <name type="scientific">Belnapia mucosa</name>
    <dbReference type="NCBI Taxonomy" id="2804532"/>
    <lineage>
        <taxon>Bacteria</taxon>
        <taxon>Pseudomonadati</taxon>
        <taxon>Pseudomonadota</taxon>
        <taxon>Alphaproteobacteria</taxon>
        <taxon>Acetobacterales</taxon>
        <taxon>Roseomonadaceae</taxon>
        <taxon>Belnapia</taxon>
    </lineage>
</organism>
<dbReference type="EMBL" id="JAEUXJ010000010">
    <property type="protein sequence ID" value="MBL6457754.1"/>
    <property type="molecule type" value="Genomic_DNA"/>
</dbReference>
<dbReference type="InterPro" id="IPR001123">
    <property type="entry name" value="LeuE-type"/>
</dbReference>
<name>A0ABS1V7W5_9PROT</name>
<evidence type="ECO:0000256" key="2">
    <source>
        <dbReference type="ARBA" id="ARBA00022475"/>
    </source>
</evidence>
<evidence type="ECO:0000313" key="8">
    <source>
        <dbReference type="Proteomes" id="UP000606490"/>
    </source>
</evidence>
<keyword evidence="8" id="KW-1185">Reference proteome</keyword>
<keyword evidence="5 6" id="KW-0472">Membrane</keyword>
<evidence type="ECO:0000256" key="1">
    <source>
        <dbReference type="ARBA" id="ARBA00004651"/>
    </source>
</evidence>
<evidence type="ECO:0000256" key="4">
    <source>
        <dbReference type="ARBA" id="ARBA00022989"/>
    </source>
</evidence>
<keyword evidence="2" id="KW-1003">Cell membrane</keyword>